<name>A0AAW1SS01_9CHLO</name>
<proteinExistence type="predicted"/>
<evidence type="ECO:0000256" key="1">
    <source>
        <dbReference type="SAM" id="MobiDB-lite"/>
    </source>
</evidence>
<comment type="caution">
    <text evidence="2">The sequence shown here is derived from an EMBL/GenBank/DDBJ whole genome shotgun (WGS) entry which is preliminary data.</text>
</comment>
<feature type="compositionally biased region" description="Polar residues" evidence="1">
    <location>
        <begin position="11"/>
        <end position="24"/>
    </location>
</feature>
<accession>A0AAW1SS01</accession>
<evidence type="ECO:0000313" key="3">
    <source>
        <dbReference type="Proteomes" id="UP001485043"/>
    </source>
</evidence>
<evidence type="ECO:0000313" key="2">
    <source>
        <dbReference type="EMBL" id="KAK9856430.1"/>
    </source>
</evidence>
<reference evidence="2 3" key="1">
    <citation type="journal article" date="2024" name="Nat. Commun.">
        <title>Phylogenomics reveals the evolutionary origins of lichenization in chlorophyte algae.</title>
        <authorList>
            <person name="Puginier C."/>
            <person name="Libourel C."/>
            <person name="Otte J."/>
            <person name="Skaloud P."/>
            <person name="Haon M."/>
            <person name="Grisel S."/>
            <person name="Petersen M."/>
            <person name="Berrin J.G."/>
            <person name="Delaux P.M."/>
            <person name="Dal Grande F."/>
            <person name="Keller J."/>
        </authorList>
    </citation>
    <scope>NUCLEOTIDE SEQUENCE [LARGE SCALE GENOMIC DNA]</scope>
    <source>
        <strain evidence="2 3">SAG 2523</strain>
    </source>
</reference>
<feature type="region of interest" description="Disordered" evidence="1">
    <location>
        <begin position="285"/>
        <end position="309"/>
    </location>
</feature>
<protein>
    <submittedName>
        <fullName evidence="2">Uncharacterized protein</fullName>
    </submittedName>
</protein>
<dbReference type="EMBL" id="JALJOV010001017">
    <property type="protein sequence ID" value="KAK9856430.1"/>
    <property type="molecule type" value="Genomic_DNA"/>
</dbReference>
<feature type="compositionally biased region" description="Basic and acidic residues" evidence="1">
    <location>
        <begin position="81"/>
        <end position="98"/>
    </location>
</feature>
<feature type="compositionally biased region" description="Polar residues" evidence="1">
    <location>
        <begin position="180"/>
        <end position="191"/>
    </location>
</feature>
<dbReference type="AlphaFoldDB" id="A0AAW1SS01"/>
<organism evidence="2 3">
    <name type="scientific">Apatococcus fuscideae</name>
    <dbReference type="NCBI Taxonomy" id="2026836"/>
    <lineage>
        <taxon>Eukaryota</taxon>
        <taxon>Viridiplantae</taxon>
        <taxon>Chlorophyta</taxon>
        <taxon>core chlorophytes</taxon>
        <taxon>Trebouxiophyceae</taxon>
        <taxon>Chlorellales</taxon>
        <taxon>Chlorellaceae</taxon>
        <taxon>Apatococcus</taxon>
    </lineage>
</organism>
<sequence>MSGYLAVAHENSVSESTSPSQTGTLKHPEESPAAEGGHVITTHAHGQMDSEQRSRSLLGGQEQSLPQNQHDARPLQLDNASAERHEINGEITRPRMDFSEITPAPLPPHQPTRQTASFVSPAGRSCLSDDAGSQSSMPAAVDVPAVPLRGVQKGRSILDSARDQHRDGDSHAWNDEAARSPTSSDPATRSDTAARLISTPQQPRMVPCQTESTRYAAATSQAVLTSTPAPSMAMPAAVEHSAPASAASDASKARDSHQPDVLATLTPDELAALGMSQTIMEAAQPTFSASEPHEEPMQELSSRSGAQELEDRECGMVHSAFDDTFDPRGVQLTLAGNLDSQDMDRDEGWSSADSSVYEAARDISCAASLADSELEQPPHGQGMSALEALQNAGLNMTT</sequence>
<feature type="region of interest" description="Disordered" evidence="1">
    <location>
        <begin position="239"/>
        <end position="258"/>
    </location>
</feature>
<feature type="compositionally biased region" description="Basic and acidic residues" evidence="1">
    <location>
        <begin position="160"/>
        <end position="178"/>
    </location>
</feature>
<feature type="region of interest" description="Disordered" evidence="1">
    <location>
        <begin position="1"/>
        <end position="208"/>
    </location>
</feature>
<dbReference type="Proteomes" id="UP001485043">
    <property type="component" value="Unassembled WGS sequence"/>
</dbReference>
<gene>
    <name evidence="2" type="ORF">WJX84_010241</name>
</gene>
<feature type="compositionally biased region" description="Low complexity" evidence="1">
    <location>
        <begin position="239"/>
        <end position="250"/>
    </location>
</feature>
<keyword evidence="3" id="KW-1185">Reference proteome</keyword>